<dbReference type="Proteomes" id="UP000007797">
    <property type="component" value="Unassembled WGS sequence"/>
</dbReference>
<evidence type="ECO:0000313" key="1">
    <source>
        <dbReference type="EMBL" id="EGG22744.1"/>
    </source>
</evidence>
<accession>F4PM41</accession>
<keyword evidence="2" id="KW-1185">Reference proteome</keyword>
<dbReference type="AlphaFoldDB" id="F4PM41"/>
<sequence>MKKGKSQTPSQPEPNQFKKRFSGVDKNILKKQYSQWTDTFDIIHNGYFTLLCEKLERGLPLTWSNKSIELFCQKAPNVATFRLVYDRMKNWFLSPQLISRACSNGNIEILEILLDQTEPIILSTENAWEVAARDGHLHVLEYLFDRYPQCLMPTDGADQGALRLDTPGINVFNFINFSLQHQTAQIFNFIRDHFPEIVQDYVDHPSYYKTVRNWSLQTGSIETIDSFAYAPSPFLPVEYLYFGHTSALHTTKQKIDIIMFIANKINQENPVGIDLTEIQNVVTNAGGEWCQSLDQESFDQLVLMEIMKRLEPGSNVDSSYMRMKYFIPHLVKLGLVDTIPFIIDQSTNSKPFQLFCQYGTLDQVRAAIDYIQGNPSLLHNNAVGLALERRDTEGLVIAKYILDDLRLRAKLSNNDSAYKPGTMESLVFIYQYYEHLDRVIDANWYTLEMLQFISDHDGEIEGMEQLKQAIWNNDLQSVGTILDNLHFFELITEAQEHSVIEYAVTKGSLQAVKAIIEKCDKEAFKKSLKTPDLTTPQPKWVWKEIGKTGSIQFLIDIVDICLEGESFNNSKFINFEELTKGASISGSFQLLQYIHEKGWYSQFHLQELVSHGHINILKYIQEKKPLTFEQNWKQLILDSIRFGQLDILDWLINRDNKDNHQHLNLQQIFKIDQDQFMKEIIQQNAYVTLQYLCQIQYPFKYLDNCTTFENRYDTKNHSIKTILNI</sequence>
<evidence type="ECO:0000313" key="2">
    <source>
        <dbReference type="Proteomes" id="UP000007797"/>
    </source>
</evidence>
<protein>
    <recommendedName>
        <fullName evidence="3">Ankyrin repeat-containing protein</fullName>
    </recommendedName>
</protein>
<dbReference type="KEGG" id="dfa:DFA_04874"/>
<gene>
    <name evidence="1" type="ORF">DFA_04874</name>
</gene>
<dbReference type="PANTHER" id="PTHR46586">
    <property type="entry name" value="ANKYRIN REPEAT-CONTAINING PROTEIN"/>
    <property type="match status" value="1"/>
</dbReference>
<name>F4PM41_CACFS</name>
<dbReference type="PANTHER" id="PTHR46586:SF3">
    <property type="entry name" value="ANKYRIN REPEAT-CONTAINING PROTEIN"/>
    <property type="match status" value="1"/>
</dbReference>
<dbReference type="OrthoDB" id="24005at2759"/>
<evidence type="ECO:0008006" key="3">
    <source>
        <dbReference type="Google" id="ProtNLM"/>
    </source>
</evidence>
<dbReference type="InterPro" id="IPR052050">
    <property type="entry name" value="SecEffector_AnkRepeat"/>
</dbReference>
<proteinExistence type="predicted"/>
<organism evidence="1 2">
    <name type="scientific">Cavenderia fasciculata</name>
    <name type="common">Slime mold</name>
    <name type="synonym">Dictyostelium fasciculatum</name>
    <dbReference type="NCBI Taxonomy" id="261658"/>
    <lineage>
        <taxon>Eukaryota</taxon>
        <taxon>Amoebozoa</taxon>
        <taxon>Evosea</taxon>
        <taxon>Eumycetozoa</taxon>
        <taxon>Dictyostelia</taxon>
        <taxon>Acytosteliales</taxon>
        <taxon>Cavenderiaceae</taxon>
        <taxon>Cavenderia</taxon>
    </lineage>
</organism>
<dbReference type="InterPro" id="IPR036770">
    <property type="entry name" value="Ankyrin_rpt-contain_sf"/>
</dbReference>
<dbReference type="GeneID" id="14875316"/>
<dbReference type="EMBL" id="GL883008">
    <property type="protein sequence ID" value="EGG22744.1"/>
    <property type="molecule type" value="Genomic_DNA"/>
</dbReference>
<dbReference type="RefSeq" id="XP_004360595.1">
    <property type="nucleotide sequence ID" value="XM_004360538.1"/>
</dbReference>
<reference evidence="2" key="1">
    <citation type="journal article" date="2011" name="Genome Res.">
        <title>Phylogeny-wide analysis of social amoeba genomes highlights ancient origins for complex intercellular communication.</title>
        <authorList>
            <person name="Heidel A.J."/>
            <person name="Lawal H.M."/>
            <person name="Felder M."/>
            <person name="Schilde C."/>
            <person name="Helps N.R."/>
            <person name="Tunggal B."/>
            <person name="Rivero F."/>
            <person name="John U."/>
            <person name="Schleicher M."/>
            <person name="Eichinger L."/>
            <person name="Platzer M."/>
            <person name="Noegel A.A."/>
            <person name="Schaap P."/>
            <person name="Gloeckner G."/>
        </authorList>
    </citation>
    <scope>NUCLEOTIDE SEQUENCE [LARGE SCALE GENOMIC DNA]</scope>
    <source>
        <strain evidence="2">SH3</strain>
    </source>
</reference>
<dbReference type="SUPFAM" id="SSF48403">
    <property type="entry name" value="Ankyrin repeat"/>
    <property type="match status" value="1"/>
</dbReference>